<evidence type="ECO:0000313" key="2">
    <source>
        <dbReference type="Proteomes" id="UP000237682"/>
    </source>
</evidence>
<dbReference type="NCBIfam" id="TIGR01549">
    <property type="entry name" value="HAD-SF-IA-v1"/>
    <property type="match status" value="1"/>
</dbReference>
<dbReference type="SFLD" id="SFLDG01129">
    <property type="entry name" value="C1.5:_HAD__Beta-PGM__Phosphata"/>
    <property type="match status" value="1"/>
</dbReference>
<dbReference type="InterPro" id="IPR050155">
    <property type="entry name" value="HAD-like_hydrolase_sf"/>
</dbReference>
<name>A0A2S9QAQ0_9HYPH</name>
<dbReference type="Proteomes" id="UP000237682">
    <property type="component" value="Unassembled WGS sequence"/>
</dbReference>
<dbReference type="SFLD" id="SFLDG01135">
    <property type="entry name" value="C1.5.6:_HAD__Beta-PGM__Phospha"/>
    <property type="match status" value="1"/>
</dbReference>
<dbReference type="InterPro" id="IPR041492">
    <property type="entry name" value="HAD_2"/>
</dbReference>
<dbReference type="PANTHER" id="PTHR43434">
    <property type="entry name" value="PHOSPHOGLYCOLATE PHOSPHATASE"/>
    <property type="match status" value="1"/>
</dbReference>
<dbReference type="EMBL" id="PUEJ01000005">
    <property type="protein sequence ID" value="PRH86416.1"/>
    <property type="molecule type" value="Genomic_DNA"/>
</dbReference>
<dbReference type="OrthoDB" id="9782449at2"/>
<dbReference type="InterPro" id="IPR023198">
    <property type="entry name" value="PGP-like_dom2"/>
</dbReference>
<comment type="caution">
    <text evidence="1">The sequence shown here is derived from an EMBL/GenBank/DDBJ whole genome shotgun (WGS) entry which is preliminary data.</text>
</comment>
<dbReference type="SFLD" id="SFLDS00003">
    <property type="entry name" value="Haloacid_Dehalogenase"/>
    <property type="match status" value="1"/>
</dbReference>
<dbReference type="GO" id="GO:0005829">
    <property type="term" value="C:cytosol"/>
    <property type="evidence" value="ECO:0007669"/>
    <property type="project" value="TreeGrafter"/>
</dbReference>
<dbReference type="PANTHER" id="PTHR43434:SF24">
    <property type="entry name" value="HYDROLASE-RELATED"/>
    <property type="match status" value="1"/>
</dbReference>
<gene>
    <name evidence="1" type="ORF">C5L14_13780</name>
</gene>
<dbReference type="Pfam" id="PF13419">
    <property type="entry name" value="HAD_2"/>
    <property type="match status" value="1"/>
</dbReference>
<organism evidence="1 2">
    <name type="scientific">Labrys okinawensis</name>
    <dbReference type="NCBI Taxonomy" id="346911"/>
    <lineage>
        <taxon>Bacteria</taxon>
        <taxon>Pseudomonadati</taxon>
        <taxon>Pseudomonadota</taxon>
        <taxon>Alphaproteobacteria</taxon>
        <taxon>Hyphomicrobiales</taxon>
        <taxon>Xanthobacteraceae</taxon>
        <taxon>Labrys</taxon>
    </lineage>
</organism>
<evidence type="ECO:0000313" key="1">
    <source>
        <dbReference type="EMBL" id="PRH86416.1"/>
    </source>
</evidence>
<protein>
    <recommendedName>
        <fullName evidence="3">HAD family hydrolase</fullName>
    </recommendedName>
</protein>
<dbReference type="InterPro" id="IPR006439">
    <property type="entry name" value="HAD-SF_hydro_IA"/>
</dbReference>
<evidence type="ECO:0008006" key="3">
    <source>
        <dbReference type="Google" id="ProtNLM"/>
    </source>
</evidence>
<accession>A0A2S9QAQ0</accession>
<dbReference type="Gene3D" id="3.40.50.1000">
    <property type="entry name" value="HAD superfamily/HAD-like"/>
    <property type="match status" value="1"/>
</dbReference>
<dbReference type="RefSeq" id="WP_105862645.1">
    <property type="nucleotide sequence ID" value="NZ_PUEJ01000005.1"/>
</dbReference>
<proteinExistence type="predicted"/>
<dbReference type="AlphaFoldDB" id="A0A2S9QAQ0"/>
<dbReference type="InterPro" id="IPR023214">
    <property type="entry name" value="HAD_sf"/>
</dbReference>
<dbReference type="Gene3D" id="1.10.150.240">
    <property type="entry name" value="Putative phosphatase, domain 2"/>
    <property type="match status" value="1"/>
</dbReference>
<dbReference type="SUPFAM" id="SSF56784">
    <property type="entry name" value="HAD-like"/>
    <property type="match status" value="1"/>
</dbReference>
<dbReference type="GO" id="GO:0008967">
    <property type="term" value="F:phosphoglycolate phosphatase activity"/>
    <property type="evidence" value="ECO:0007669"/>
    <property type="project" value="TreeGrafter"/>
</dbReference>
<sequence length="225" mass="24206">MKLVLFDVDGTLLDSQHLIHACLVETFRGMGRPPLPRAEMLSIVGLSLVPAIQRLFGDDTSADDIDKAAAFYRDAFLARVNDPAFAPPLFPGAAEAVAELRRRDDVILGLATGKSRRGVDRILESFGWEGLFATIQTADTAPSKPDPGMIVQGAGEVGLRPEDAIMIGDTSFDILMGRRAGARTIGVSWGNHPVSELTEAGADHIIDDFAQLLPLVEAFKVTEPQ</sequence>
<reference evidence="1 2" key="1">
    <citation type="submission" date="2018-02" db="EMBL/GenBank/DDBJ databases">
        <title>Whole genome sequencing of endophytic bacterium.</title>
        <authorList>
            <person name="Eedara R."/>
            <person name="Podile A.R."/>
        </authorList>
    </citation>
    <scope>NUCLEOTIDE SEQUENCE [LARGE SCALE GENOMIC DNA]</scope>
    <source>
        <strain evidence="1 2">RP1T</strain>
    </source>
</reference>
<keyword evidence="2" id="KW-1185">Reference proteome</keyword>
<dbReference type="InterPro" id="IPR036412">
    <property type="entry name" value="HAD-like_sf"/>
</dbReference>
<dbReference type="GO" id="GO:0006281">
    <property type="term" value="P:DNA repair"/>
    <property type="evidence" value="ECO:0007669"/>
    <property type="project" value="TreeGrafter"/>
</dbReference>